<dbReference type="FunFam" id="3.40.50.300:FF:000013">
    <property type="entry name" value="PhoH family ATPase"/>
    <property type="match status" value="1"/>
</dbReference>
<organism evidence="8">
    <name type="scientific">Sheuella amnicola</name>
    <dbReference type="NCBI Taxonomy" id="2707330"/>
    <lineage>
        <taxon>Bacteria</taxon>
        <taxon>Pseudomonadati</taxon>
        <taxon>Pseudomonadota</taxon>
        <taxon>Betaproteobacteria</taxon>
        <taxon>Burkholderiales</taxon>
        <taxon>Alcaligenaceae</taxon>
        <taxon>Sheuella</taxon>
    </lineage>
</organism>
<dbReference type="EMBL" id="JAAGRN010000004">
    <property type="protein sequence ID" value="NDY82953.1"/>
    <property type="molecule type" value="Genomic_DNA"/>
</dbReference>
<dbReference type="SUPFAM" id="SSF52540">
    <property type="entry name" value="P-loop containing nucleoside triphosphate hydrolases"/>
    <property type="match status" value="1"/>
</dbReference>
<keyword evidence="3" id="KW-0963">Cytoplasm</keyword>
<evidence type="ECO:0000256" key="3">
    <source>
        <dbReference type="ARBA" id="ARBA00022490"/>
    </source>
</evidence>
<evidence type="ECO:0000256" key="1">
    <source>
        <dbReference type="ARBA" id="ARBA00004496"/>
    </source>
</evidence>
<dbReference type="GO" id="GO:0005524">
    <property type="term" value="F:ATP binding"/>
    <property type="evidence" value="ECO:0007669"/>
    <property type="project" value="UniProtKB-KW"/>
</dbReference>
<dbReference type="InterPro" id="IPR027417">
    <property type="entry name" value="P-loop_NTPase"/>
</dbReference>
<dbReference type="PANTHER" id="PTHR30473:SF1">
    <property type="entry name" value="PHOH-LIKE PROTEIN"/>
    <property type="match status" value="1"/>
</dbReference>
<comment type="similarity">
    <text evidence="2">Belongs to the PhoH family.</text>
</comment>
<comment type="caution">
    <text evidence="8">The sequence shown here is derived from an EMBL/GenBank/DDBJ whole genome shotgun (WGS) entry which is preliminary data.</text>
</comment>
<keyword evidence="4" id="KW-0547">Nucleotide-binding</keyword>
<evidence type="ECO:0000313" key="8">
    <source>
        <dbReference type="EMBL" id="NDY82953.1"/>
    </source>
</evidence>
<keyword evidence="5" id="KW-0067">ATP-binding</keyword>
<evidence type="ECO:0000256" key="5">
    <source>
        <dbReference type="ARBA" id="ARBA00022840"/>
    </source>
</evidence>
<dbReference type="InterPro" id="IPR051451">
    <property type="entry name" value="PhoH2-like"/>
</dbReference>
<accession>A0A6B2QY67</accession>
<reference evidence="8" key="1">
    <citation type="submission" date="2020-02" db="EMBL/GenBank/DDBJ databases">
        <authorList>
            <person name="Chen W.-M."/>
        </authorList>
    </citation>
    <scope>NUCLEOTIDE SEQUENCE</scope>
    <source>
        <strain evidence="8">NBD-18</strain>
    </source>
</reference>
<dbReference type="PANTHER" id="PTHR30473">
    <property type="entry name" value="PROTEIN PHOH"/>
    <property type="match status" value="1"/>
</dbReference>
<evidence type="ECO:0000256" key="2">
    <source>
        <dbReference type="ARBA" id="ARBA00010393"/>
    </source>
</evidence>
<gene>
    <name evidence="8" type="ORF">G3I67_06900</name>
</gene>
<evidence type="ECO:0000259" key="7">
    <source>
        <dbReference type="Pfam" id="PF02562"/>
    </source>
</evidence>
<comment type="subcellular location">
    <subcellularLocation>
        <location evidence="1">Cytoplasm</location>
    </subcellularLocation>
</comment>
<evidence type="ECO:0000256" key="4">
    <source>
        <dbReference type="ARBA" id="ARBA00022741"/>
    </source>
</evidence>
<dbReference type="InterPro" id="IPR003714">
    <property type="entry name" value="PhoH"/>
</dbReference>
<dbReference type="Gene3D" id="3.40.50.300">
    <property type="entry name" value="P-loop containing nucleotide triphosphate hydrolases"/>
    <property type="match status" value="1"/>
</dbReference>
<sequence>MSRSPAKTSIRSRPAPLKINLDGNNQQLANLCGPLDANLRQIADGLDIEISRRGNRFSLTGTNAEAASKMLFAFHELAGQRPLSVDDIQLGLVEVGVGRSHAPAPQNFDPTAFPPIDDESGQIALRTRRSDLRPRTPRQRDYLNNILKHDITFGVGPAGTGKTWLAVACAIDAMERDTVQRLILTRPAVEAGERLGFLPGDLAQKVDPYLRPLYDALYDLMGFERVQRLFEKQTIEIAPLAYMRGRTLNHAFVILDEAQNTTPEQMKMFLTRIGFGSKAVITGDPSQVDLPKGQKSGLAHAVNILNDVKGIAVTRFTSKDVVRHPLVARIVDAYEQADKDQA</sequence>
<dbReference type="GO" id="GO:0005829">
    <property type="term" value="C:cytosol"/>
    <property type="evidence" value="ECO:0007669"/>
    <property type="project" value="TreeGrafter"/>
</dbReference>
<feature type="domain" description="PhoH-like protein" evidence="7">
    <location>
        <begin position="132"/>
        <end position="335"/>
    </location>
</feature>
<dbReference type="Pfam" id="PF02562">
    <property type="entry name" value="PhoH"/>
    <property type="match status" value="1"/>
</dbReference>
<protein>
    <recommendedName>
        <fullName evidence="6">PhoH-like protein</fullName>
    </recommendedName>
</protein>
<evidence type="ECO:0000256" key="6">
    <source>
        <dbReference type="ARBA" id="ARBA00039970"/>
    </source>
</evidence>
<dbReference type="AlphaFoldDB" id="A0A6B2QY67"/>
<dbReference type="RefSeq" id="WP_163653234.1">
    <property type="nucleotide sequence ID" value="NZ_JAAGRN010000004.1"/>
</dbReference>
<proteinExistence type="inferred from homology"/>
<name>A0A6B2QY67_9BURK</name>